<evidence type="ECO:0000313" key="1">
    <source>
        <dbReference type="EMBL" id="VDM35902.1"/>
    </source>
</evidence>
<dbReference type="EMBL" id="UYWX01022531">
    <property type="protein sequence ID" value="VDM35902.1"/>
    <property type="molecule type" value="Genomic_DNA"/>
</dbReference>
<organism evidence="3">
    <name type="scientific">Hydatigena taeniaeformis</name>
    <name type="common">Feline tapeworm</name>
    <name type="synonym">Taenia taeniaeformis</name>
    <dbReference type="NCBI Taxonomy" id="6205"/>
    <lineage>
        <taxon>Eukaryota</taxon>
        <taxon>Metazoa</taxon>
        <taxon>Spiralia</taxon>
        <taxon>Lophotrochozoa</taxon>
        <taxon>Platyhelminthes</taxon>
        <taxon>Cestoda</taxon>
        <taxon>Eucestoda</taxon>
        <taxon>Cyclophyllidea</taxon>
        <taxon>Taeniidae</taxon>
        <taxon>Hydatigera</taxon>
    </lineage>
</organism>
<reference evidence="3" key="1">
    <citation type="submission" date="2017-02" db="UniProtKB">
        <authorList>
            <consortium name="WormBaseParasite"/>
        </authorList>
    </citation>
    <scope>IDENTIFICATION</scope>
</reference>
<keyword evidence="2" id="KW-1185">Reference proteome</keyword>
<reference evidence="1 2" key="2">
    <citation type="submission" date="2018-11" db="EMBL/GenBank/DDBJ databases">
        <authorList>
            <consortium name="Pathogen Informatics"/>
        </authorList>
    </citation>
    <scope>NUCLEOTIDE SEQUENCE [LARGE SCALE GENOMIC DNA]</scope>
</reference>
<dbReference type="AlphaFoldDB" id="A0A0R3XBL2"/>
<evidence type="ECO:0000313" key="3">
    <source>
        <dbReference type="WBParaSite" id="TTAC_0001093901-mRNA-1"/>
    </source>
</evidence>
<sequence>MWTLIHADCRSEKNSRQPQEIPKLSALGTTLLATANTSVSHRPAPADRLLASDAVRATTLHLIDLLTSRPMRNHFLTALPVDRLVNTMTWISGEQDDS</sequence>
<dbReference type="Proteomes" id="UP000274429">
    <property type="component" value="Unassembled WGS sequence"/>
</dbReference>
<dbReference type="WBParaSite" id="TTAC_0001093901-mRNA-1">
    <property type="protein sequence ID" value="TTAC_0001093901-mRNA-1"/>
    <property type="gene ID" value="TTAC_0001093901"/>
</dbReference>
<protein>
    <submittedName>
        <fullName evidence="1 3">Uncharacterized protein</fullName>
    </submittedName>
</protein>
<name>A0A0R3XBL2_HYDTA</name>
<evidence type="ECO:0000313" key="2">
    <source>
        <dbReference type="Proteomes" id="UP000274429"/>
    </source>
</evidence>
<proteinExistence type="predicted"/>
<accession>A0A0R3XBL2</accession>
<gene>
    <name evidence="1" type="ORF">TTAC_LOCUS10922</name>
</gene>